<evidence type="ECO:0000313" key="8">
    <source>
        <dbReference type="EnsemblMetazoa" id="Aqu2.1.24598_001"/>
    </source>
</evidence>
<keyword evidence="2 6" id="KW-0812">Transmembrane</keyword>
<feature type="transmembrane region" description="Helical" evidence="6">
    <location>
        <begin position="959"/>
        <end position="978"/>
    </location>
</feature>
<evidence type="ECO:0000259" key="7">
    <source>
        <dbReference type="PROSITE" id="PS50221"/>
    </source>
</evidence>
<dbReference type="SMART" id="SM00303">
    <property type="entry name" value="GPS"/>
    <property type="match status" value="1"/>
</dbReference>
<feature type="transmembrane region" description="Helical" evidence="6">
    <location>
        <begin position="998"/>
        <end position="1016"/>
    </location>
</feature>
<accession>A0A1X7UAB2</accession>
<feature type="domain" description="GAIN-B" evidence="7">
    <location>
        <begin position="388"/>
        <end position="562"/>
    </location>
</feature>
<dbReference type="Gene3D" id="1.20.1070.10">
    <property type="entry name" value="Rhodopsin 7-helix transmembrane proteins"/>
    <property type="match status" value="1"/>
</dbReference>
<dbReference type="InParanoid" id="A0A1X7UAB2"/>
<dbReference type="PROSITE" id="PS50221">
    <property type="entry name" value="GAIN_B"/>
    <property type="match status" value="2"/>
</dbReference>
<evidence type="ECO:0000256" key="5">
    <source>
        <dbReference type="ARBA" id="ARBA00023157"/>
    </source>
</evidence>
<keyword evidence="5" id="KW-1015">Disulfide bond</keyword>
<evidence type="ECO:0000256" key="2">
    <source>
        <dbReference type="ARBA" id="ARBA00022692"/>
    </source>
</evidence>
<feature type="domain" description="GAIN-B" evidence="7">
    <location>
        <begin position="602"/>
        <end position="764"/>
    </location>
</feature>
<dbReference type="Gene3D" id="2.60.220.50">
    <property type="match status" value="2"/>
</dbReference>
<reference evidence="8" key="1">
    <citation type="submission" date="2017-05" db="UniProtKB">
        <authorList>
            <consortium name="EnsemblMetazoa"/>
        </authorList>
    </citation>
    <scope>IDENTIFICATION</scope>
</reference>
<feature type="transmembrane region" description="Helical" evidence="6">
    <location>
        <begin position="1022"/>
        <end position="1045"/>
    </location>
</feature>
<evidence type="ECO:0000256" key="1">
    <source>
        <dbReference type="ARBA" id="ARBA00004370"/>
    </source>
</evidence>
<keyword evidence="4 6" id="KW-0472">Membrane</keyword>
<evidence type="ECO:0000256" key="4">
    <source>
        <dbReference type="ARBA" id="ARBA00023136"/>
    </source>
</evidence>
<dbReference type="OrthoDB" id="10037534at2759"/>
<name>A0A1X7UAB2_AMPQE</name>
<dbReference type="InterPro" id="IPR057244">
    <property type="entry name" value="GAIN_B"/>
</dbReference>
<dbReference type="PANTHER" id="PTHR12011:SF347">
    <property type="entry name" value="FI21270P1-RELATED"/>
    <property type="match status" value="1"/>
</dbReference>
<dbReference type="AlphaFoldDB" id="A0A1X7UAB2"/>
<dbReference type="EnsemblMetazoa" id="Aqu2.1.24598_001">
    <property type="protein sequence ID" value="Aqu2.1.24598_001"/>
    <property type="gene ID" value="Aqu2.1.24598"/>
</dbReference>
<dbReference type="GO" id="GO:0005886">
    <property type="term" value="C:plasma membrane"/>
    <property type="evidence" value="ECO:0007669"/>
    <property type="project" value="TreeGrafter"/>
</dbReference>
<sequence>KEMCVVGAAWHIANPPLQVGFGKVCKDYLRGKAWSRAEVYKNRTTAIFKDIIEASPLTPYSPVQYDSTEDLVDSFHSDIELYFSYCLIPVTESKEPVATVSFNLSKLNTCITDGLINKWIESSSGYSLCSRIYLESLSLSSSHSFSICQPDDVIFHFTSAKSLLPICGQVVDIISVKVSNSTYAVPVKQCSELSLSLSSPIIRISNESVSVLNSTCGCNSFMINPPRLSNDQDQCFDDQESCPEGYTITAPPLLQCLPGKSLITGTCNKGLFTETSSCSQCGQFNEPVCNYDTQFSSIISMINQSANGALQSLSEQLTQFTLEQSIVLLDNIISKGINTSVVNATEMVLRTAELIVNKLPINETVTVKLSVATQFLLSLDAFALKVVQSTSFDYGNTFFNVSQIESFSGERLTVLNYNGNSLSLPAMIFNNSLPATVASFIYSNLLSILSPTEPDSRKLISPVISATVDCNGTCITDELTEPVVISFSLSGHAQPILSSAISCVFWNILQDDRLHFIVQMIHHCLVASGTLKDVNQSTIGALQSLSEQLTQFTPQQSIALLDNIISEVINITVDVTEAVTVKHSVATQFLLSLDTFALKVAQSTSFGYGNTFSNVTQIESFSGERLTVLNYNGNSLSLPAMIFNNSLPATVASFVYSGNKLLSILSPTEPDNRKLISPVVSATVECNSTCITSELTEPVVITFALLRHAQLISFSTISCVFWNTTLGFWDNEGCNASSVDQQSVTCHCNHLTHFAILPVNRSPIGALQSLFEELDRLTPEQSITLLDNIINRVINITVDVTEMVLRTAELIINELPTNELVTVKLSVVTQFLVSLDTFALNVAESTILPQSTNLTQSTPLNFGNIFLNVTRIESFSGERLTVLNYNGNSLSLPAMIFIDSLPATVASFVYSGNSLLSILSPTEPDNRELISPVISATVECNGTCITDELTEPVIISFNLSGYTEQANFGFFIMSLVIIRRQQKKQGRGIKPQHWIKSALSLTIIMGIGWIGSVLFFSQRLLFIAYIMTIFIAGQGIIIFILYVPLSSNVREAYAKLLKKRLANWSLTRSKASGDSKKKSTEGNLR</sequence>
<proteinExistence type="predicted"/>
<protein>
    <recommendedName>
        <fullName evidence="7">GAIN-B domain-containing protein</fullName>
    </recommendedName>
</protein>
<dbReference type="STRING" id="400682.A0A1X7UAB2"/>
<evidence type="ECO:0000256" key="6">
    <source>
        <dbReference type="SAM" id="Phobius"/>
    </source>
</evidence>
<dbReference type="InterPro" id="IPR046338">
    <property type="entry name" value="GAIN_dom_sf"/>
</dbReference>
<evidence type="ECO:0000256" key="3">
    <source>
        <dbReference type="ARBA" id="ARBA00022989"/>
    </source>
</evidence>
<comment type="subcellular location">
    <subcellularLocation>
        <location evidence="1">Membrane</location>
    </subcellularLocation>
</comment>
<keyword evidence="3 6" id="KW-1133">Transmembrane helix</keyword>
<dbReference type="PANTHER" id="PTHR12011">
    <property type="entry name" value="ADHESION G-PROTEIN COUPLED RECEPTOR"/>
    <property type="match status" value="1"/>
</dbReference>
<dbReference type="Pfam" id="PF01825">
    <property type="entry name" value="GPS"/>
    <property type="match status" value="1"/>
</dbReference>
<dbReference type="InterPro" id="IPR000203">
    <property type="entry name" value="GPS"/>
</dbReference>
<organism evidence="8">
    <name type="scientific">Amphimedon queenslandica</name>
    <name type="common">Sponge</name>
    <dbReference type="NCBI Taxonomy" id="400682"/>
    <lineage>
        <taxon>Eukaryota</taxon>
        <taxon>Metazoa</taxon>
        <taxon>Porifera</taxon>
        <taxon>Demospongiae</taxon>
        <taxon>Heteroscleromorpha</taxon>
        <taxon>Haplosclerida</taxon>
        <taxon>Niphatidae</taxon>
        <taxon>Amphimedon</taxon>
    </lineage>
</organism>